<accession>A0AAD1Y750</accession>
<dbReference type="EMBL" id="CAMPGE010028173">
    <property type="protein sequence ID" value="CAI2385724.1"/>
    <property type="molecule type" value="Genomic_DNA"/>
</dbReference>
<protein>
    <submittedName>
        <fullName evidence="2">Uncharacterized protein</fullName>
    </submittedName>
</protein>
<gene>
    <name evidence="2" type="ORF">ECRASSUSDP1_LOCUS27306</name>
</gene>
<organism evidence="2 3">
    <name type="scientific">Euplotes crassus</name>
    <dbReference type="NCBI Taxonomy" id="5936"/>
    <lineage>
        <taxon>Eukaryota</taxon>
        <taxon>Sar</taxon>
        <taxon>Alveolata</taxon>
        <taxon>Ciliophora</taxon>
        <taxon>Intramacronucleata</taxon>
        <taxon>Spirotrichea</taxon>
        <taxon>Hypotrichia</taxon>
        <taxon>Euplotida</taxon>
        <taxon>Euplotidae</taxon>
        <taxon>Moneuplotes</taxon>
    </lineage>
</organism>
<sequence>MTIKGKDYKKFRDEFPTKIQDCCSNKKLRLRKVLEDSFNPINHEQNSFDSISESLALQQNSKNLVDQQETLLNNIDSGALNQRSSINESSEFKKSNKEESKCWDRPGPNVDFIRSEDQWNSEQQENYFSSTIQRDKNLNILRHNEAAWKSRTENNHSSLSNHPNYGGFSLQSHSNNIPKSTLVHKSILEENKSQDDHEDILNNRLIDELMQDPIEVFEFSVSEPQNAVVSPKFLHPPSKSLN</sequence>
<evidence type="ECO:0000256" key="1">
    <source>
        <dbReference type="SAM" id="MobiDB-lite"/>
    </source>
</evidence>
<comment type="caution">
    <text evidence="2">The sequence shown here is derived from an EMBL/GenBank/DDBJ whole genome shotgun (WGS) entry which is preliminary data.</text>
</comment>
<proteinExistence type="predicted"/>
<feature type="compositionally biased region" description="Polar residues" evidence="1">
    <location>
        <begin position="155"/>
        <end position="173"/>
    </location>
</feature>
<dbReference type="AlphaFoldDB" id="A0AAD1Y750"/>
<evidence type="ECO:0000313" key="3">
    <source>
        <dbReference type="Proteomes" id="UP001295684"/>
    </source>
</evidence>
<keyword evidence="3" id="KW-1185">Reference proteome</keyword>
<feature type="region of interest" description="Disordered" evidence="1">
    <location>
        <begin position="82"/>
        <end position="107"/>
    </location>
</feature>
<dbReference type="Proteomes" id="UP001295684">
    <property type="component" value="Unassembled WGS sequence"/>
</dbReference>
<evidence type="ECO:0000313" key="2">
    <source>
        <dbReference type="EMBL" id="CAI2385724.1"/>
    </source>
</evidence>
<name>A0AAD1Y750_EUPCR</name>
<feature type="region of interest" description="Disordered" evidence="1">
    <location>
        <begin position="152"/>
        <end position="173"/>
    </location>
</feature>
<reference evidence="2" key="1">
    <citation type="submission" date="2023-07" db="EMBL/GenBank/DDBJ databases">
        <authorList>
            <consortium name="AG Swart"/>
            <person name="Singh M."/>
            <person name="Singh A."/>
            <person name="Seah K."/>
            <person name="Emmerich C."/>
        </authorList>
    </citation>
    <scope>NUCLEOTIDE SEQUENCE</scope>
    <source>
        <strain evidence="2">DP1</strain>
    </source>
</reference>
<feature type="compositionally biased region" description="Basic and acidic residues" evidence="1">
    <location>
        <begin position="90"/>
        <end position="104"/>
    </location>
</feature>